<keyword evidence="1" id="KW-0732">Signal</keyword>
<gene>
    <name evidence="2" type="ORF">WMO14_08195</name>
</gene>
<dbReference type="InterPro" id="IPR023833">
    <property type="entry name" value="Signal_pept_SipW-depend-type"/>
</dbReference>
<feature type="signal peptide" evidence="1">
    <location>
        <begin position="1"/>
        <end position="27"/>
    </location>
</feature>
<accession>A0ABV1BVT5</accession>
<dbReference type="RefSeq" id="WP_090139597.1">
    <property type="nucleotide sequence ID" value="NZ_JBBMER010000005.1"/>
</dbReference>
<comment type="caution">
    <text evidence="2">The sequence shown here is derived from an EMBL/GenBank/DDBJ whole genome shotgun (WGS) entry which is preliminary data.</text>
</comment>
<proteinExistence type="predicted"/>
<organism evidence="2 3">
    <name type="scientific">[Lactobacillus] rogosae</name>
    <dbReference type="NCBI Taxonomy" id="706562"/>
    <lineage>
        <taxon>Bacteria</taxon>
        <taxon>Bacillati</taxon>
        <taxon>Bacillota</taxon>
        <taxon>Clostridia</taxon>
        <taxon>Lachnospirales</taxon>
        <taxon>Lachnospiraceae</taxon>
        <taxon>Lachnospira</taxon>
    </lineage>
</organism>
<keyword evidence="3" id="KW-1185">Reference proteome</keyword>
<dbReference type="Proteomes" id="UP001442364">
    <property type="component" value="Unassembled WGS sequence"/>
</dbReference>
<evidence type="ECO:0000313" key="3">
    <source>
        <dbReference type="Proteomes" id="UP001442364"/>
    </source>
</evidence>
<name>A0ABV1BVT5_9FIRM</name>
<sequence>MTTCKKITLTAAAMVLSAGLAVGGTLAYLNAVTETKTNTFTSSRNITTTLTETEWTSDSGKNYLPGDVIKKNPVMNNESDQPVYMAVKVDYLDDKGNLMSAEEFKKYASITDYDNDNWKMATVNSDGSEVWIYMTAVEAGESTEALFNNVTVNAGITEEWSSAAKTTTIYKCDADGNKLSIIDTTKEQYDPTVIYKDADGNIVSAGTLPTFNIKVTGFAVQASTFADYNEAQPELIKLVNSKTSADAQF</sequence>
<evidence type="ECO:0000256" key="1">
    <source>
        <dbReference type="SAM" id="SignalP"/>
    </source>
</evidence>
<reference evidence="2 3" key="1">
    <citation type="submission" date="2024-03" db="EMBL/GenBank/DDBJ databases">
        <title>Human intestinal bacterial collection.</title>
        <authorList>
            <person name="Pauvert C."/>
            <person name="Hitch T.C.A."/>
            <person name="Clavel T."/>
        </authorList>
    </citation>
    <scope>NUCLEOTIDE SEQUENCE [LARGE SCALE GENOMIC DNA]</scope>
    <source>
        <strain evidence="2 3">CLA-AA-H255</strain>
    </source>
</reference>
<feature type="chain" id="PRO_5045846427" evidence="1">
    <location>
        <begin position="28"/>
        <end position="249"/>
    </location>
</feature>
<evidence type="ECO:0000313" key="2">
    <source>
        <dbReference type="EMBL" id="MEQ2379860.1"/>
    </source>
</evidence>
<protein>
    <submittedName>
        <fullName evidence="2">SipW-dependent-type signal peptide-containing protein</fullName>
    </submittedName>
</protein>
<dbReference type="NCBIfam" id="TIGR04088">
    <property type="entry name" value="cognate_SipW"/>
    <property type="match status" value="1"/>
</dbReference>
<dbReference type="EMBL" id="JBBMER010000005">
    <property type="protein sequence ID" value="MEQ2379860.1"/>
    <property type="molecule type" value="Genomic_DNA"/>
</dbReference>